<proteinExistence type="inferred from homology"/>
<dbReference type="InterPro" id="IPR036397">
    <property type="entry name" value="RNaseH_sf"/>
</dbReference>
<dbReference type="EC" id="3.1.26.4" evidence="3"/>
<comment type="caution">
    <text evidence="9">The sequence shown here is derived from an EMBL/GenBank/DDBJ whole genome shotgun (WGS) entry which is preliminary data.</text>
</comment>
<feature type="domain" description="RNase H type-1" evidence="8">
    <location>
        <begin position="1"/>
        <end position="161"/>
    </location>
</feature>
<evidence type="ECO:0000256" key="6">
    <source>
        <dbReference type="ARBA" id="ARBA00022759"/>
    </source>
</evidence>
<dbReference type="GO" id="GO:0046872">
    <property type="term" value="F:metal ion binding"/>
    <property type="evidence" value="ECO:0007669"/>
    <property type="project" value="UniProtKB-KW"/>
</dbReference>
<comment type="catalytic activity">
    <reaction evidence="1">
        <text>Endonucleolytic cleavage to 5'-phosphomonoester.</text>
        <dbReference type="EC" id="3.1.26.4"/>
    </reaction>
</comment>
<dbReference type="PANTHER" id="PTHR10642">
    <property type="entry name" value="RIBONUCLEASE H1"/>
    <property type="match status" value="1"/>
</dbReference>
<keyword evidence="5" id="KW-0479">Metal-binding</keyword>
<dbReference type="Pfam" id="PF00075">
    <property type="entry name" value="RNase_H"/>
    <property type="match status" value="1"/>
</dbReference>
<dbReference type="Gene3D" id="3.30.420.10">
    <property type="entry name" value="Ribonuclease H-like superfamily/Ribonuclease H"/>
    <property type="match status" value="1"/>
</dbReference>
<gene>
    <name evidence="9" type="ORF">P170DRAFT_426574</name>
</gene>
<keyword evidence="10" id="KW-1185">Reference proteome</keyword>
<dbReference type="OrthoDB" id="245563at2759"/>
<dbReference type="GO" id="GO:0003676">
    <property type="term" value="F:nucleic acid binding"/>
    <property type="evidence" value="ECO:0007669"/>
    <property type="project" value="InterPro"/>
</dbReference>
<reference evidence="9 10" key="1">
    <citation type="submission" date="2016-12" db="EMBL/GenBank/DDBJ databases">
        <title>The genomes of Aspergillus section Nigri reveals drivers in fungal speciation.</title>
        <authorList>
            <consortium name="DOE Joint Genome Institute"/>
            <person name="Vesth T.C."/>
            <person name="Nybo J."/>
            <person name="Theobald S."/>
            <person name="Brandl J."/>
            <person name="Frisvad J.C."/>
            <person name="Nielsen K.F."/>
            <person name="Lyhne E.K."/>
            <person name="Kogle M.E."/>
            <person name="Kuo A."/>
            <person name="Riley R."/>
            <person name="Clum A."/>
            <person name="Nolan M."/>
            <person name="Lipzen A."/>
            <person name="Salamov A."/>
            <person name="Henrissat B."/>
            <person name="Wiebenga A."/>
            <person name="De Vries R.P."/>
            <person name="Grigoriev I.V."/>
            <person name="Mortensen U.H."/>
            <person name="Andersen M.R."/>
            <person name="Baker S.E."/>
        </authorList>
    </citation>
    <scope>NUCLEOTIDE SEQUENCE [LARGE SCALE GENOMIC DNA]</scope>
    <source>
        <strain evidence="9 10">IBT 23096</strain>
    </source>
</reference>
<dbReference type="InterPro" id="IPR012337">
    <property type="entry name" value="RNaseH-like_sf"/>
</dbReference>
<keyword evidence="6" id="KW-0255">Endonuclease</keyword>
<evidence type="ECO:0000256" key="3">
    <source>
        <dbReference type="ARBA" id="ARBA00012180"/>
    </source>
</evidence>
<evidence type="ECO:0000256" key="2">
    <source>
        <dbReference type="ARBA" id="ARBA00005300"/>
    </source>
</evidence>
<dbReference type="PROSITE" id="PS50879">
    <property type="entry name" value="RNASE_H_1"/>
    <property type="match status" value="1"/>
</dbReference>
<evidence type="ECO:0000313" key="10">
    <source>
        <dbReference type="Proteomes" id="UP000234275"/>
    </source>
</evidence>
<comment type="similarity">
    <text evidence="2">Belongs to the RNase H family.</text>
</comment>
<keyword evidence="4" id="KW-0540">Nuclease</keyword>
<evidence type="ECO:0000256" key="7">
    <source>
        <dbReference type="ARBA" id="ARBA00022801"/>
    </source>
</evidence>
<dbReference type="SUPFAM" id="SSF53098">
    <property type="entry name" value="Ribonuclease H-like"/>
    <property type="match status" value="1"/>
</dbReference>
<dbReference type="EMBL" id="MSFO01000004">
    <property type="protein sequence ID" value="PLB49699.1"/>
    <property type="molecule type" value="Genomic_DNA"/>
</dbReference>
<dbReference type="InterPro" id="IPR002156">
    <property type="entry name" value="RNaseH_domain"/>
</dbReference>
<organism evidence="9 10">
    <name type="scientific">Aspergillus steynii IBT 23096</name>
    <dbReference type="NCBI Taxonomy" id="1392250"/>
    <lineage>
        <taxon>Eukaryota</taxon>
        <taxon>Fungi</taxon>
        <taxon>Dikarya</taxon>
        <taxon>Ascomycota</taxon>
        <taxon>Pezizomycotina</taxon>
        <taxon>Eurotiomycetes</taxon>
        <taxon>Eurotiomycetidae</taxon>
        <taxon>Eurotiales</taxon>
        <taxon>Aspergillaceae</taxon>
        <taxon>Aspergillus</taxon>
        <taxon>Aspergillus subgen. Circumdati</taxon>
    </lineage>
</organism>
<dbReference type="GeneID" id="36555417"/>
<dbReference type="GO" id="GO:0004523">
    <property type="term" value="F:RNA-DNA hybrid ribonuclease activity"/>
    <property type="evidence" value="ECO:0007669"/>
    <property type="project" value="UniProtKB-EC"/>
</dbReference>
<evidence type="ECO:0000256" key="1">
    <source>
        <dbReference type="ARBA" id="ARBA00000077"/>
    </source>
</evidence>
<evidence type="ECO:0000256" key="4">
    <source>
        <dbReference type="ARBA" id="ARBA00022722"/>
    </source>
</evidence>
<sequence length="161" mass="18457">MVYQIHIYVDGGCRGNGKPGAVGAAAALFKKRFGRWSRASKRLLPRFPAPTNQRAEITAIKLGIEKAMDRIHELHGHPKVRVVIYSDSDYAIKCMTTWIYKWLRNDWTNARGVEVANRDLIEEASDLDDTLRTMAKVKYKWVPRNETKRADDLVNEALDEQ</sequence>
<dbReference type="CDD" id="cd09280">
    <property type="entry name" value="RNase_HI_eukaryote_like"/>
    <property type="match status" value="1"/>
</dbReference>
<protein>
    <recommendedName>
        <fullName evidence="3">ribonuclease H</fullName>
        <ecNumber evidence="3">3.1.26.4</ecNumber>
    </recommendedName>
</protein>
<dbReference type="RefSeq" id="XP_024705001.1">
    <property type="nucleotide sequence ID" value="XM_024847718.1"/>
</dbReference>
<dbReference type="InterPro" id="IPR050092">
    <property type="entry name" value="RNase_H"/>
</dbReference>
<dbReference type="VEuPathDB" id="FungiDB:P170DRAFT_426574"/>
<name>A0A2I2G9Y6_9EURO</name>
<evidence type="ECO:0000259" key="8">
    <source>
        <dbReference type="PROSITE" id="PS50879"/>
    </source>
</evidence>
<dbReference type="STRING" id="1392250.A0A2I2G9Y6"/>
<dbReference type="PANTHER" id="PTHR10642:SF26">
    <property type="entry name" value="RIBONUCLEASE H1"/>
    <property type="match status" value="1"/>
</dbReference>
<evidence type="ECO:0000313" key="9">
    <source>
        <dbReference type="EMBL" id="PLB49699.1"/>
    </source>
</evidence>
<evidence type="ECO:0000256" key="5">
    <source>
        <dbReference type="ARBA" id="ARBA00022723"/>
    </source>
</evidence>
<dbReference type="GO" id="GO:0043137">
    <property type="term" value="P:DNA replication, removal of RNA primer"/>
    <property type="evidence" value="ECO:0007669"/>
    <property type="project" value="TreeGrafter"/>
</dbReference>
<dbReference type="AlphaFoldDB" id="A0A2I2G9Y6"/>
<accession>A0A2I2G9Y6</accession>
<dbReference type="Proteomes" id="UP000234275">
    <property type="component" value="Unassembled WGS sequence"/>
</dbReference>
<keyword evidence="7" id="KW-0378">Hydrolase</keyword>